<keyword evidence="2" id="KW-1185">Reference proteome</keyword>
<dbReference type="AlphaFoldDB" id="A0ABC8M3X6"/>
<dbReference type="Proteomes" id="UP001642260">
    <property type="component" value="Unassembled WGS sequence"/>
</dbReference>
<reference evidence="1 2" key="1">
    <citation type="submission" date="2022-03" db="EMBL/GenBank/DDBJ databases">
        <authorList>
            <person name="Macdonald S."/>
            <person name="Ahmed S."/>
            <person name="Newling K."/>
        </authorList>
    </citation>
    <scope>NUCLEOTIDE SEQUENCE [LARGE SCALE GENOMIC DNA]</scope>
</reference>
<accession>A0ABC8M3X6</accession>
<comment type="caution">
    <text evidence="1">The sequence shown here is derived from an EMBL/GenBank/DDBJ whole genome shotgun (WGS) entry which is preliminary data.</text>
</comment>
<sequence length="141" mass="15731">MGSTYRPQSAHLADVKGKGILYEDDDDPIKLSVDDDANCLWPKGSTNMRRLASMIVSPTGTSHVNDANVTIRDRGVTRSLTFHPKSLQVEVNCLENDQMIGALNDMENDMEIVKQAEDGMLDCQDQDCDLLGEELKEWEES</sequence>
<evidence type="ECO:0000313" key="2">
    <source>
        <dbReference type="Proteomes" id="UP001642260"/>
    </source>
</evidence>
<protein>
    <submittedName>
        <fullName evidence="1">Uncharacterized protein</fullName>
    </submittedName>
</protein>
<gene>
    <name evidence="1" type="ORF">ERUC_LOCUS42769</name>
</gene>
<proteinExistence type="predicted"/>
<organism evidence="1 2">
    <name type="scientific">Eruca vesicaria subsp. sativa</name>
    <name type="common">Garden rocket</name>
    <name type="synonym">Eruca sativa</name>
    <dbReference type="NCBI Taxonomy" id="29727"/>
    <lineage>
        <taxon>Eukaryota</taxon>
        <taxon>Viridiplantae</taxon>
        <taxon>Streptophyta</taxon>
        <taxon>Embryophyta</taxon>
        <taxon>Tracheophyta</taxon>
        <taxon>Spermatophyta</taxon>
        <taxon>Magnoliopsida</taxon>
        <taxon>eudicotyledons</taxon>
        <taxon>Gunneridae</taxon>
        <taxon>Pentapetalae</taxon>
        <taxon>rosids</taxon>
        <taxon>malvids</taxon>
        <taxon>Brassicales</taxon>
        <taxon>Brassicaceae</taxon>
        <taxon>Brassiceae</taxon>
        <taxon>Eruca</taxon>
    </lineage>
</organism>
<dbReference type="EMBL" id="CAKOAT010886264">
    <property type="protein sequence ID" value="CAH8390286.1"/>
    <property type="molecule type" value="Genomic_DNA"/>
</dbReference>
<evidence type="ECO:0000313" key="1">
    <source>
        <dbReference type="EMBL" id="CAH8390286.1"/>
    </source>
</evidence>
<name>A0ABC8M3X6_ERUVS</name>